<dbReference type="PANTHER" id="PTHR35790">
    <property type="entry name" value="HTH-TYPE TRANSCRIPTIONAL REGULATOR PCHR"/>
    <property type="match status" value="1"/>
</dbReference>
<keyword evidence="2" id="KW-0238">DNA-binding</keyword>
<dbReference type="InterPro" id="IPR036390">
    <property type="entry name" value="WH_DNA-bd_sf"/>
</dbReference>
<dbReference type="Pfam" id="PF01047">
    <property type="entry name" value="MarR"/>
    <property type="match status" value="1"/>
</dbReference>
<keyword evidence="1" id="KW-0805">Transcription regulation</keyword>
<dbReference type="InterPro" id="IPR036388">
    <property type="entry name" value="WH-like_DNA-bd_sf"/>
</dbReference>
<sequence>MNKRSERLDELLDVFDKGYSLCAQYDEIPHQYGEEVLYQSEMHFLQAVGNTGDITITTISQQLGKTTSACSQMVRKLKKKNLIEQRRNEKNNREYYLNLTPKGKEIYLAHEKLDHKCIQRTKEVLDEFNDEELEIYIRIQKQLNETFQKDVQENGALVTLKAVN</sequence>
<dbReference type="Gene3D" id="1.10.10.10">
    <property type="entry name" value="Winged helix-like DNA-binding domain superfamily/Winged helix DNA-binding domain"/>
    <property type="match status" value="1"/>
</dbReference>
<keyword evidence="6" id="KW-1185">Reference proteome</keyword>
<dbReference type="InterPro" id="IPR000835">
    <property type="entry name" value="HTH_MarR-typ"/>
</dbReference>
<dbReference type="GO" id="GO:0003700">
    <property type="term" value="F:DNA-binding transcription factor activity"/>
    <property type="evidence" value="ECO:0007669"/>
    <property type="project" value="InterPro"/>
</dbReference>
<dbReference type="AlphaFoldDB" id="A0A564S779"/>
<evidence type="ECO:0000259" key="4">
    <source>
        <dbReference type="PROSITE" id="PS50995"/>
    </source>
</evidence>
<evidence type="ECO:0000313" key="6">
    <source>
        <dbReference type="Proteomes" id="UP000363661"/>
    </source>
</evidence>
<gene>
    <name evidence="5" type="ORF">RTSSTS7063_00083</name>
</gene>
<feature type="domain" description="HTH marR-type" evidence="4">
    <location>
        <begin position="1"/>
        <end position="145"/>
    </location>
</feature>
<name>A0A564S779_9FIRM</name>
<dbReference type="EMBL" id="CABHNA010000002">
    <property type="protein sequence ID" value="VUW90912.1"/>
    <property type="molecule type" value="Genomic_DNA"/>
</dbReference>
<dbReference type="Proteomes" id="UP000363661">
    <property type="component" value="Unassembled WGS sequence"/>
</dbReference>
<dbReference type="SUPFAM" id="SSF46785">
    <property type="entry name" value="Winged helix' DNA-binding domain"/>
    <property type="match status" value="1"/>
</dbReference>
<evidence type="ECO:0000313" key="5">
    <source>
        <dbReference type="EMBL" id="VUW90912.1"/>
    </source>
</evidence>
<dbReference type="InterPro" id="IPR011991">
    <property type="entry name" value="ArsR-like_HTH"/>
</dbReference>
<evidence type="ECO:0000256" key="2">
    <source>
        <dbReference type="ARBA" id="ARBA00023125"/>
    </source>
</evidence>
<dbReference type="PANTHER" id="PTHR35790:SF4">
    <property type="entry name" value="HTH-TYPE TRANSCRIPTIONAL REGULATOR PCHR"/>
    <property type="match status" value="1"/>
</dbReference>
<dbReference type="GO" id="GO:0003677">
    <property type="term" value="F:DNA binding"/>
    <property type="evidence" value="ECO:0007669"/>
    <property type="project" value="UniProtKB-KW"/>
</dbReference>
<proteinExistence type="predicted"/>
<dbReference type="PROSITE" id="PS50995">
    <property type="entry name" value="HTH_MARR_2"/>
    <property type="match status" value="1"/>
</dbReference>
<dbReference type="SMART" id="SM00347">
    <property type="entry name" value="HTH_MARR"/>
    <property type="match status" value="1"/>
</dbReference>
<dbReference type="CDD" id="cd00090">
    <property type="entry name" value="HTH_ARSR"/>
    <property type="match status" value="1"/>
</dbReference>
<organism evidence="5 6">
    <name type="scientific">[Ruminococcus] torques</name>
    <dbReference type="NCBI Taxonomy" id="33039"/>
    <lineage>
        <taxon>Bacteria</taxon>
        <taxon>Bacillati</taxon>
        <taxon>Bacillota</taxon>
        <taxon>Clostridia</taxon>
        <taxon>Lachnospirales</taxon>
        <taxon>Lachnospiraceae</taxon>
        <taxon>Mediterraneibacter</taxon>
    </lineage>
</organism>
<dbReference type="RefSeq" id="WP_054751933.1">
    <property type="nucleotide sequence ID" value="NZ_CABHNA010000002.1"/>
</dbReference>
<protein>
    <submittedName>
        <fullName evidence="5">Transcriptional repressor MprA</fullName>
    </submittedName>
</protein>
<dbReference type="InterPro" id="IPR052067">
    <property type="entry name" value="Metal_resp_HTH_trans_reg"/>
</dbReference>
<accession>A0A564S779</accession>
<evidence type="ECO:0000256" key="3">
    <source>
        <dbReference type="ARBA" id="ARBA00023163"/>
    </source>
</evidence>
<evidence type="ECO:0000256" key="1">
    <source>
        <dbReference type="ARBA" id="ARBA00023015"/>
    </source>
</evidence>
<reference evidence="5 6" key="1">
    <citation type="submission" date="2019-07" db="EMBL/GenBank/DDBJ databases">
        <authorList>
            <person name="Hibberd C M."/>
            <person name="Gehrig L. J."/>
            <person name="Chang H.-W."/>
            <person name="Venkatesh S."/>
        </authorList>
    </citation>
    <scope>NUCLEOTIDE SEQUENCE [LARGE SCALE GENOMIC DNA]</scope>
    <source>
        <strain evidence="5">Ruminococcus_torques_SSTS_Bg7063</strain>
    </source>
</reference>
<keyword evidence="3" id="KW-0804">Transcription</keyword>